<evidence type="ECO:0000256" key="1">
    <source>
        <dbReference type="ARBA" id="ARBA00022741"/>
    </source>
</evidence>
<dbReference type="PANTHER" id="PTHR42960">
    <property type="entry name" value="YCF46 PROTEIN"/>
    <property type="match status" value="1"/>
</dbReference>
<keyword evidence="1" id="KW-0547">Nucleotide-binding</keyword>
<dbReference type="InterPro" id="IPR003959">
    <property type="entry name" value="ATPase_AAA_core"/>
</dbReference>
<evidence type="ECO:0000313" key="4">
    <source>
        <dbReference type="EMBL" id="DAG00505.1"/>
    </source>
</evidence>
<reference evidence="4" key="1">
    <citation type="journal article" date="2021" name="Proc. Natl. Acad. Sci. U.S.A.">
        <title>A Catalog of Tens of Thousands of Viruses from Human Metagenomes Reveals Hidden Associations with Chronic Diseases.</title>
        <authorList>
            <person name="Tisza M.J."/>
            <person name="Buck C.B."/>
        </authorList>
    </citation>
    <scope>NUCLEOTIDE SEQUENCE</scope>
    <source>
        <strain evidence="4">CtJ2i1</strain>
    </source>
</reference>
<dbReference type="InterPro" id="IPR052381">
    <property type="entry name" value="AAA_domain_protein"/>
</dbReference>
<proteinExistence type="predicted"/>
<evidence type="ECO:0000259" key="3">
    <source>
        <dbReference type="Pfam" id="PF00004"/>
    </source>
</evidence>
<sequence>MYASSNSTDGGTLSRVMGRLLTFLHENENTLTIFTSNDITKLPPELLRAGRIDSQWYFPVPSKKEAREILDIYLAKYDIKVTPAMMKHLMSGIDKFTGAEIEQTVINLQRVLFLNQTETLTKKLIEEALSTIVPVTRSSTDAIRMLEEHARRFAVYASKPETDLIDDAESEDYSVFQDDEEDEAVSMFK</sequence>
<dbReference type="Gene3D" id="1.10.8.60">
    <property type="match status" value="1"/>
</dbReference>
<keyword evidence="2" id="KW-0067">ATP-binding</keyword>
<accession>A0A8S5V1A4</accession>
<dbReference type="Pfam" id="PF00004">
    <property type="entry name" value="AAA"/>
    <property type="match status" value="1"/>
</dbReference>
<dbReference type="EMBL" id="BK016182">
    <property type="protein sequence ID" value="DAG00505.1"/>
    <property type="molecule type" value="Genomic_DNA"/>
</dbReference>
<organism evidence="4">
    <name type="scientific">Myoviridae sp. ctJ2i1</name>
    <dbReference type="NCBI Taxonomy" id="2825079"/>
    <lineage>
        <taxon>Viruses</taxon>
        <taxon>Duplodnaviria</taxon>
        <taxon>Heunggongvirae</taxon>
        <taxon>Uroviricota</taxon>
        <taxon>Caudoviricetes</taxon>
    </lineage>
</organism>
<dbReference type="PANTHER" id="PTHR42960:SF1">
    <property type="entry name" value="YCF46 PROTEIN"/>
    <property type="match status" value="1"/>
</dbReference>
<dbReference type="SUPFAM" id="SSF52540">
    <property type="entry name" value="P-loop containing nucleoside triphosphate hydrolases"/>
    <property type="match status" value="1"/>
</dbReference>
<dbReference type="InterPro" id="IPR027417">
    <property type="entry name" value="P-loop_NTPase"/>
</dbReference>
<name>A0A8S5V1A4_9CAUD</name>
<protein>
    <submittedName>
        <fullName evidence="4">Ycf46</fullName>
    </submittedName>
</protein>
<evidence type="ECO:0000256" key="2">
    <source>
        <dbReference type="ARBA" id="ARBA00022840"/>
    </source>
</evidence>
<dbReference type="Gene3D" id="3.40.50.300">
    <property type="entry name" value="P-loop containing nucleotide triphosphate hydrolases"/>
    <property type="match status" value="1"/>
</dbReference>
<feature type="domain" description="ATPase AAA-type core" evidence="3">
    <location>
        <begin position="6"/>
        <end position="59"/>
    </location>
</feature>
<dbReference type="GO" id="GO:0016887">
    <property type="term" value="F:ATP hydrolysis activity"/>
    <property type="evidence" value="ECO:0007669"/>
    <property type="project" value="InterPro"/>
</dbReference>
<dbReference type="GO" id="GO:0005524">
    <property type="term" value="F:ATP binding"/>
    <property type="evidence" value="ECO:0007669"/>
    <property type="project" value="UniProtKB-KW"/>
</dbReference>